<dbReference type="EMBL" id="FXTT01000005">
    <property type="protein sequence ID" value="SMP32213.1"/>
    <property type="molecule type" value="Genomic_DNA"/>
</dbReference>
<dbReference type="Proteomes" id="UP001157914">
    <property type="component" value="Unassembled WGS sequence"/>
</dbReference>
<evidence type="ECO:0000313" key="2">
    <source>
        <dbReference type="Proteomes" id="UP001157914"/>
    </source>
</evidence>
<accession>A0ABY1PHL9</accession>
<keyword evidence="2" id="KW-1185">Reference proteome</keyword>
<sequence>MDGHWPGALERWLAQSLDGTDQGNLKQDWIEVTQRQIKLRWLNGSIRVASGEPGPVQPGLKLHHDSLLGPWRKRSYLLRPKSTPGPINTHVVDPPVSSQAMRFWDTRPI</sequence>
<organism evidence="1 2">
    <name type="scientific">Roseibium denhamense</name>
    <dbReference type="NCBI Taxonomy" id="76305"/>
    <lineage>
        <taxon>Bacteria</taxon>
        <taxon>Pseudomonadati</taxon>
        <taxon>Pseudomonadota</taxon>
        <taxon>Alphaproteobacteria</taxon>
        <taxon>Hyphomicrobiales</taxon>
        <taxon>Stappiaceae</taxon>
        <taxon>Roseibium</taxon>
    </lineage>
</organism>
<name>A0ABY1PHL9_9HYPH</name>
<gene>
    <name evidence="1" type="ORF">SAMN06265374_3500</name>
</gene>
<protein>
    <submittedName>
        <fullName evidence="1">Uncharacterized protein</fullName>
    </submittedName>
</protein>
<reference evidence="1 2" key="1">
    <citation type="submission" date="2017-05" db="EMBL/GenBank/DDBJ databases">
        <authorList>
            <person name="Varghese N."/>
            <person name="Submissions S."/>
        </authorList>
    </citation>
    <scope>NUCLEOTIDE SEQUENCE [LARGE SCALE GENOMIC DNA]</scope>
    <source>
        <strain evidence="1 2">DSM 15949</strain>
    </source>
</reference>
<comment type="caution">
    <text evidence="1">The sequence shown here is derived from an EMBL/GenBank/DDBJ whole genome shotgun (WGS) entry which is preliminary data.</text>
</comment>
<evidence type="ECO:0000313" key="1">
    <source>
        <dbReference type="EMBL" id="SMP32213.1"/>
    </source>
</evidence>
<proteinExistence type="predicted"/>